<reference evidence="1 2" key="1">
    <citation type="submission" date="2020-07" db="EMBL/GenBank/DDBJ databases">
        <title>Thermogemmata thermophila gen. nov., sp. nov., a novel moderate thermophilic planctomycete from a Kamchatka hot spring.</title>
        <authorList>
            <person name="Elcheninov A.G."/>
            <person name="Podosokorskaya O.A."/>
            <person name="Kovaleva O.L."/>
            <person name="Novikov A."/>
            <person name="Bonch-Osmolovskaya E.A."/>
            <person name="Toshchakov S.V."/>
            <person name="Kublanov I.V."/>
        </authorList>
    </citation>
    <scope>NUCLEOTIDE SEQUENCE [LARGE SCALE GENOMIC DNA]</scope>
    <source>
        <strain evidence="1 2">2918</strain>
    </source>
</reference>
<proteinExistence type="predicted"/>
<keyword evidence="2" id="KW-1185">Reference proteome</keyword>
<sequence length="119" mass="13817">MLYPSGRWEGFWEQRPFGRQPMQEFELHFQANGEVVGRGYDIVGLFTMRGEWDPSSGQVKIVKHYLGKHDVVYRGQPDGEGCIIGTWWIGADCNGPFLLRPVLRRPPQQEPIQEWKQSQ</sequence>
<evidence type="ECO:0000313" key="2">
    <source>
        <dbReference type="Proteomes" id="UP000542342"/>
    </source>
</evidence>
<evidence type="ECO:0000313" key="1">
    <source>
        <dbReference type="EMBL" id="MBA2224815.1"/>
    </source>
</evidence>
<accession>A0A7V8VBK5</accession>
<protein>
    <submittedName>
        <fullName evidence="1">Uncharacterized protein</fullName>
    </submittedName>
</protein>
<dbReference type="AlphaFoldDB" id="A0A7V8VBK5"/>
<comment type="caution">
    <text evidence="1">The sequence shown here is derived from an EMBL/GenBank/DDBJ whole genome shotgun (WGS) entry which is preliminary data.</text>
</comment>
<dbReference type="RefSeq" id="WP_194536233.1">
    <property type="nucleotide sequence ID" value="NZ_JACEFB010000001.1"/>
</dbReference>
<dbReference type="EMBL" id="JACEFB010000001">
    <property type="protein sequence ID" value="MBA2224815.1"/>
    <property type="molecule type" value="Genomic_DNA"/>
</dbReference>
<name>A0A7V8VBK5_9BACT</name>
<gene>
    <name evidence="1" type="ORF">H0921_01410</name>
</gene>
<dbReference type="Proteomes" id="UP000542342">
    <property type="component" value="Unassembled WGS sequence"/>
</dbReference>
<organism evidence="1 2">
    <name type="scientific">Thermogemmata fonticola</name>
    <dbReference type="NCBI Taxonomy" id="2755323"/>
    <lineage>
        <taxon>Bacteria</taxon>
        <taxon>Pseudomonadati</taxon>
        <taxon>Planctomycetota</taxon>
        <taxon>Planctomycetia</taxon>
        <taxon>Gemmatales</taxon>
        <taxon>Gemmataceae</taxon>
        <taxon>Thermogemmata</taxon>
    </lineage>
</organism>